<evidence type="ECO:0000259" key="1">
    <source>
        <dbReference type="PROSITE" id="PS50181"/>
    </source>
</evidence>
<evidence type="ECO:0000313" key="3">
    <source>
        <dbReference type="Proteomes" id="UP001454036"/>
    </source>
</evidence>
<dbReference type="EMBL" id="BAABME010009227">
    <property type="protein sequence ID" value="GAA0174779.1"/>
    <property type="molecule type" value="Genomic_DNA"/>
</dbReference>
<dbReference type="InterPro" id="IPR036047">
    <property type="entry name" value="F-box-like_dom_sf"/>
</dbReference>
<dbReference type="SMART" id="SM00256">
    <property type="entry name" value="FBOX"/>
    <property type="match status" value="1"/>
</dbReference>
<evidence type="ECO:0000313" key="2">
    <source>
        <dbReference type="EMBL" id="GAA0174779.1"/>
    </source>
</evidence>
<accession>A0AAV3REE3</accession>
<feature type="domain" description="F-box" evidence="1">
    <location>
        <begin position="1"/>
        <end position="52"/>
    </location>
</feature>
<dbReference type="AlphaFoldDB" id="A0AAV3REE3"/>
<dbReference type="InterPro" id="IPR017451">
    <property type="entry name" value="F-box-assoc_interact_dom"/>
</dbReference>
<reference evidence="2 3" key="1">
    <citation type="submission" date="2024-01" db="EMBL/GenBank/DDBJ databases">
        <title>The complete chloroplast genome sequence of Lithospermum erythrorhizon: insights into the phylogenetic relationship among Boraginaceae species and the maternal lineages of purple gromwells.</title>
        <authorList>
            <person name="Okada T."/>
            <person name="Watanabe K."/>
        </authorList>
    </citation>
    <scope>NUCLEOTIDE SEQUENCE [LARGE SCALE GENOMIC DNA]</scope>
</reference>
<dbReference type="PROSITE" id="PS50181">
    <property type="entry name" value="FBOX"/>
    <property type="match status" value="1"/>
</dbReference>
<dbReference type="PANTHER" id="PTHR31672">
    <property type="entry name" value="BNACNNG10540D PROTEIN"/>
    <property type="match status" value="1"/>
</dbReference>
<dbReference type="Pfam" id="PF07734">
    <property type="entry name" value="FBA_1"/>
    <property type="match status" value="1"/>
</dbReference>
<dbReference type="Proteomes" id="UP001454036">
    <property type="component" value="Unassembled WGS sequence"/>
</dbReference>
<comment type="caution">
    <text evidence="2">The sequence shown here is derived from an EMBL/GenBank/DDBJ whole genome shotgun (WGS) entry which is preliminary data.</text>
</comment>
<keyword evidence="3" id="KW-1185">Reference proteome</keyword>
<dbReference type="PANTHER" id="PTHR31672:SF10">
    <property type="entry name" value="F-BOX DOMAIN-CONTAINING PROTEIN"/>
    <property type="match status" value="1"/>
</dbReference>
<dbReference type="NCBIfam" id="TIGR01640">
    <property type="entry name" value="F_box_assoc_1"/>
    <property type="match status" value="1"/>
</dbReference>
<name>A0AAV3REE3_LITER</name>
<dbReference type="SUPFAM" id="SSF81383">
    <property type="entry name" value="F-box domain"/>
    <property type="match status" value="1"/>
</dbReference>
<dbReference type="InterPro" id="IPR001810">
    <property type="entry name" value="F-box_dom"/>
</dbReference>
<organism evidence="2 3">
    <name type="scientific">Lithospermum erythrorhizon</name>
    <name type="common">Purple gromwell</name>
    <name type="synonym">Lithospermum officinale var. erythrorhizon</name>
    <dbReference type="NCBI Taxonomy" id="34254"/>
    <lineage>
        <taxon>Eukaryota</taxon>
        <taxon>Viridiplantae</taxon>
        <taxon>Streptophyta</taxon>
        <taxon>Embryophyta</taxon>
        <taxon>Tracheophyta</taxon>
        <taxon>Spermatophyta</taxon>
        <taxon>Magnoliopsida</taxon>
        <taxon>eudicotyledons</taxon>
        <taxon>Gunneridae</taxon>
        <taxon>Pentapetalae</taxon>
        <taxon>asterids</taxon>
        <taxon>lamiids</taxon>
        <taxon>Boraginales</taxon>
        <taxon>Boraginaceae</taxon>
        <taxon>Boraginoideae</taxon>
        <taxon>Lithospermeae</taxon>
        <taxon>Lithospermum</taxon>
    </lineage>
</organism>
<sequence length="350" mass="40346">MSTYLPQEIVEEIVVKLPIKSRFRLLTVSKEWRKLITAILNIPTNKTTFLLLCSSTRTQFAFNLDNYGIFQDYTRLMVEDDREQTLSITASGYGLIVFEYVEQVILWNPFIRRAFILPELGEESRLSEYTISFGVVVDYMNNECKVLRMDVHSTVAIFRLSTRSWELLVLNAPFFLLFGCQVDLKGICYWIGEDDHRKMLLVSFDGCTELFTSIELPLPPLSNNKIFGVPVDYLNQLLFLFDESLIYIHAENYVGDDEGYVIRCNIWKMEDSEGEVWVLYQAICFQEHVIPLGFRENGEFVWAGCKTKKLISINLKNGEFTPLGTHDADHLLSCPNYVESVALLDATRGE</sequence>
<protein>
    <recommendedName>
        <fullName evidence="1">F-box domain-containing protein</fullName>
    </recommendedName>
</protein>
<proteinExistence type="predicted"/>
<dbReference type="InterPro" id="IPR006527">
    <property type="entry name" value="F-box-assoc_dom_typ1"/>
</dbReference>
<dbReference type="Pfam" id="PF00646">
    <property type="entry name" value="F-box"/>
    <property type="match status" value="1"/>
</dbReference>
<dbReference type="InterPro" id="IPR050796">
    <property type="entry name" value="SCF_F-box_component"/>
</dbReference>
<gene>
    <name evidence="2" type="ORF">LIER_28101</name>
</gene>